<dbReference type="InterPro" id="IPR011626">
    <property type="entry name" value="Alpha-macroglobulin_TED"/>
</dbReference>
<dbReference type="PANTHER" id="PTHR11412">
    <property type="entry name" value="MACROGLOBULIN / COMPLEMENT"/>
    <property type="match status" value="1"/>
</dbReference>
<feature type="transmembrane region" description="Helical" evidence="5">
    <location>
        <begin position="990"/>
        <end position="1010"/>
    </location>
</feature>
<dbReference type="InterPro" id="IPR050473">
    <property type="entry name" value="A2M/Complement_sys"/>
</dbReference>
<dbReference type="GO" id="GO:0005615">
    <property type="term" value="C:extracellular space"/>
    <property type="evidence" value="ECO:0007669"/>
    <property type="project" value="InterPro"/>
</dbReference>
<keyword evidence="8" id="KW-1185">Reference proteome</keyword>
<evidence type="ECO:0000256" key="2">
    <source>
        <dbReference type="ARBA" id="ARBA00022966"/>
    </source>
</evidence>
<proteinExistence type="predicted"/>
<keyword evidence="5" id="KW-0472">Membrane</keyword>
<dbReference type="RefSeq" id="WP_171475347.1">
    <property type="nucleotide sequence ID" value="NZ_CP053452.2"/>
</dbReference>
<feature type="coiled-coil region" evidence="3">
    <location>
        <begin position="137"/>
        <end position="164"/>
    </location>
</feature>
<keyword evidence="5" id="KW-0812">Transmembrane</keyword>
<keyword evidence="5" id="KW-1133">Transmembrane helix</keyword>
<sequence length="1899" mass="205860">MTPASPVITELQPLLDALAEENITPDQLRRLEELVLMHPEAEAHYIRFMSFCADLIGHVAGLPEPKQVATTALPPIAPTQDPPHPRLEPARPSPVAPRADRRTSRARKLIAWLLVAGTVSSVIGSQLYTWRERARTVRDAEVAVATAQRELARVKAAQDAALEESRKPVEAALVAERELLERYRAAQTSARKAIEEKDFVVRLTGPEHVQPGAPNKWQIETLRHGAIGRPQKLDVVVKDAKDTELLRQTHEKPVGAATLELTAAFWEKVKPGSDLFLEVVAHTEDRKSVLAERLPLARPVYVTHLVTDKPLYKPGETVRFRSLTLDRSSLRPPEHDLHLIFKLRDPSDTVVPLDEGNGRLLRALQPVVDANRKHIRGIGVGEYALSADAPGGEYKLDLFEKLAGTGKEVLLETRKFIVNRYVPDTFEKKLEFDGKSYGPGETVQARIEVSRTAGGPMKNAKATVVASTVRTILYEQKDAKFTTLTSGGVTKTFLNVRFVLPPSIFEKAPSNAPPSATLSVNIQDGSDTEAIVRPIPLVSKTLGIGFFPEGGEMIAGVPGRVYFMVRMPIVGGSKPADLKGYITDGTNTITEVSTLTDAENPGVNRGHGAFTLTPKAGTKYFLKLLTPIGITEPTRDGFPLPVAKADGVALTALDAVTERGGAIRVRLQTAQGPKTLHVGAYVRERLVAQQKVELEANKPVEVSLKGDEPAGGVTRVTVFEERKGDAPDLTALTPRAERLVFRGSAEHLVLKANPDKTRYSPSDRVRLDLSAVTESGAPTPAVLLVGVVNRSVITMADNKNDRLLPTHFLLSGEVKNSAELEHADFLLTDHPKAGVALDLLLGTQGWRRFAEQDIAPSNPTDRPDVDKMLVAHGQRPTAPLELFKLEEQRLRAEFQPQLEQARLRSAAKEAQWNAIPAARLAQMMNVQTAVSVATAQVRDAREALDDFEERYEQLVPSLPSLLAFLAVLGTLTLLFMVMREATATKPAGKGRPYIAGAGALIVCGLLAVTMKNMGTNANSTFSFVGSSIKPPGSRSRGAVDERPDMAVAGSIRNEGIDRSGSMPAPTEPPSFPRVPSGPPAAPPKAPTRNVEGKSVANGLPGNTKDARSNRSAPSVSNRSDLGAEKTRVASAFNPNQIPEALKGHGLARGMYSTIESLTAPFVVREYAHQRDPALGEVRSDFTETVYWHPVLVMPATGQATVEFQLSDDIARYQVLVAGHTTDGRIGAITTTIEARKPFSIDPKLPLEIAHTDTIDAPIRVTNDSNVRRNVAFTATPNGLKTTGLLQDVIDLEPNGKGRKILRLNADKLEGEASLSIEGTSIPAEKDAIFRTIRIVPDGFPGVGSFSDMLENGRARGGITLPKDVVPGSLQVRLEVYPTSMADLVKGLDGLLREPSGCFEQTSTTNYPNTLILDYMNQTNQVNPGAAKRAKELLARGYGRLTSFECPDTPLATRQGFEWFGAADRQHEALTAYGLLQFKDMSRVHPVDPQLIKRTQGFLLSRKDGTGGFKRNARALDGFGGAPKHTTDVYIVWALVESDPDDTERLDLKTEIASLKAEALNANSVGGRDAYFVALVANVVLQRGDRETAHKLLDRLKDKHVKAGAVTGAVTSITRSGGRDLEIETTALALLGWLRANDPSYALTIKAATKWISQQRGGYGGFGSTQSTIMALKALTLFAKKAAHPAEAGELRVLVGGKVAGTRRFSEQDVEVIGLDIPNPDAVFAPGRSEVEIVTDAKQPYPFALAYTYTTLTPVSAEKCAVKIGTKLGKTEAAEGDTVPLHLTFENKQNKGQGMAVAVVGIPAGMRVPTDMKQLTDLREKGQVAYFETRGRELVLYWRELAPEQKIALTVDLVCDVPGTYHGPASRGYLYYDADHKHWVEPLAVKIAPLAAEPAQAQGP</sequence>
<dbReference type="KEGG" id="ftj:FTUN_8272"/>
<dbReference type="Gene3D" id="1.50.10.20">
    <property type="match status" value="1"/>
</dbReference>
<dbReference type="Proteomes" id="UP000503447">
    <property type="component" value="Chromosome"/>
</dbReference>
<evidence type="ECO:0000256" key="5">
    <source>
        <dbReference type="SAM" id="Phobius"/>
    </source>
</evidence>
<feature type="compositionally biased region" description="Pro residues" evidence="4">
    <location>
        <begin position="1065"/>
        <end position="1085"/>
    </location>
</feature>
<name>A0A6M5Z2K2_9BACT</name>
<keyword evidence="2" id="KW-0882">Thioester bond</keyword>
<dbReference type="InterPro" id="IPR036595">
    <property type="entry name" value="A-macroglobulin_rcpt-bd_sf"/>
</dbReference>
<feature type="domain" description="Alpha-2-macroglobulin" evidence="6">
    <location>
        <begin position="1184"/>
        <end position="1274"/>
    </location>
</feature>
<evidence type="ECO:0000256" key="1">
    <source>
        <dbReference type="ARBA" id="ARBA00022729"/>
    </source>
</evidence>
<dbReference type="Pfam" id="PF07678">
    <property type="entry name" value="TED_complement"/>
    <property type="match status" value="1"/>
</dbReference>
<dbReference type="GO" id="GO:0004866">
    <property type="term" value="F:endopeptidase inhibitor activity"/>
    <property type="evidence" value="ECO:0007669"/>
    <property type="project" value="InterPro"/>
</dbReference>
<organism evidence="7 8">
    <name type="scientific">Frigoriglobus tundricola</name>
    <dbReference type="NCBI Taxonomy" id="2774151"/>
    <lineage>
        <taxon>Bacteria</taxon>
        <taxon>Pseudomonadati</taxon>
        <taxon>Planctomycetota</taxon>
        <taxon>Planctomycetia</taxon>
        <taxon>Gemmatales</taxon>
        <taxon>Gemmataceae</taxon>
        <taxon>Frigoriglobus</taxon>
    </lineage>
</organism>
<dbReference type="Pfam" id="PF00207">
    <property type="entry name" value="A2M"/>
    <property type="match status" value="1"/>
</dbReference>
<feature type="transmembrane region" description="Helical" evidence="5">
    <location>
        <begin position="958"/>
        <end position="978"/>
    </location>
</feature>
<dbReference type="InterPro" id="IPR047565">
    <property type="entry name" value="Alpha-macroglob_thiol-ester_cl"/>
</dbReference>
<feature type="region of interest" description="Disordered" evidence="4">
    <location>
        <begin position="1021"/>
        <end position="1135"/>
    </location>
</feature>
<evidence type="ECO:0000259" key="6">
    <source>
        <dbReference type="SMART" id="SM01360"/>
    </source>
</evidence>
<evidence type="ECO:0000313" key="7">
    <source>
        <dbReference type="EMBL" id="QJX00640.1"/>
    </source>
</evidence>
<reference evidence="8" key="1">
    <citation type="submission" date="2020-05" db="EMBL/GenBank/DDBJ databases">
        <title>Frigoriglobus tundricola gen. nov., sp. nov., a psychrotolerant cellulolytic planctomycete of the family Gemmataceae with two divergent copies of 16S rRNA gene.</title>
        <authorList>
            <person name="Kulichevskaya I.S."/>
            <person name="Ivanova A.A."/>
            <person name="Naumoff D.G."/>
            <person name="Beletsky A.V."/>
            <person name="Rijpstra W.I.C."/>
            <person name="Sinninghe Damste J.S."/>
            <person name="Mardanov A.V."/>
            <person name="Ravin N.V."/>
            <person name="Dedysh S.N."/>
        </authorList>
    </citation>
    <scope>NUCLEOTIDE SEQUENCE [LARGE SCALE GENOMIC DNA]</scope>
    <source>
        <strain evidence="8">PL17</strain>
    </source>
</reference>
<evidence type="ECO:0000256" key="4">
    <source>
        <dbReference type="SAM" id="MobiDB-lite"/>
    </source>
</evidence>
<protein>
    <recommendedName>
        <fullName evidence="6">Alpha-2-macroglobulin domain-containing protein</fullName>
    </recommendedName>
</protein>
<dbReference type="EMBL" id="CP053452">
    <property type="protein sequence ID" value="QJX00640.1"/>
    <property type="molecule type" value="Genomic_DNA"/>
</dbReference>
<dbReference type="SMART" id="SM01419">
    <property type="entry name" value="Thiol-ester_cl"/>
    <property type="match status" value="1"/>
</dbReference>
<evidence type="ECO:0000313" key="8">
    <source>
        <dbReference type="Proteomes" id="UP000503447"/>
    </source>
</evidence>
<keyword evidence="3" id="KW-0175">Coiled coil</keyword>
<gene>
    <name evidence="7" type="ORF">FTUN_8272</name>
</gene>
<feature type="region of interest" description="Disordered" evidence="4">
    <location>
        <begin position="73"/>
        <end position="101"/>
    </location>
</feature>
<feature type="compositionally biased region" description="Polar residues" evidence="4">
    <location>
        <begin position="1109"/>
        <end position="1119"/>
    </location>
</feature>
<feature type="transmembrane region" description="Helical" evidence="5">
    <location>
        <begin position="109"/>
        <end position="130"/>
    </location>
</feature>
<dbReference type="SUPFAM" id="SSF48239">
    <property type="entry name" value="Terpenoid cyclases/Protein prenyltransferases"/>
    <property type="match status" value="1"/>
</dbReference>
<keyword evidence="1" id="KW-0732">Signal</keyword>
<accession>A0A6M5Z2K2</accession>
<evidence type="ECO:0000256" key="3">
    <source>
        <dbReference type="SAM" id="Coils"/>
    </source>
</evidence>
<dbReference type="SMART" id="SM01360">
    <property type="entry name" value="A2M"/>
    <property type="match status" value="1"/>
</dbReference>
<dbReference type="InterPro" id="IPR008930">
    <property type="entry name" value="Terpenoid_cyclase/PrenylTrfase"/>
</dbReference>
<dbReference type="Gene3D" id="2.60.40.1930">
    <property type="match status" value="1"/>
</dbReference>
<dbReference type="PANTHER" id="PTHR11412:SF136">
    <property type="entry name" value="CD109 ANTIGEN"/>
    <property type="match status" value="1"/>
</dbReference>
<dbReference type="InterPro" id="IPR001599">
    <property type="entry name" value="Macroglobln_a2"/>
</dbReference>
<dbReference type="CDD" id="cd02891">
    <property type="entry name" value="A2M_like"/>
    <property type="match status" value="1"/>
</dbReference>
<dbReference type="Gene3D" id="2.60.40.690">
    <property type="entry name" value="Alpha-macroglobulin, receptor-binding domain"/>
    <property type="match status" value="1"/>
</dbReference>